<accession>A0A367FTQ7</accession>
<dbReference type="AlphaFoldDB" id="A0A367FTQ7"/>
<sequence length="172" mass="18501">MLGLSSALPGVATAEPGADPATTATVPLGDKPQPPQGGKDAPAATDPPVTVLGQCFLGCSETWNRSQTSVRIGRNWCWGDNTPKDDSLMWNCTSDGVSQEFKWIFAGENSPANQDWDTFRVDGGWCYAVSMFTFPGPSQGDRIYDRRGLSGIWIKVANNQRAVVTHQSTSSC</sequence>
<keyword evidence="3" id="KW-1185">Reference proteome</keyword>
<reference evidence="2 3" key="1">
    <citation type="submission" date="2018-06" db="EMBL/GenBank/DDBJ databases">
        <title>Sphaerisporangium craniellae sp. nov., isolated from a marine sponge in the South China Sea.</title>
        <authorList>
            <person name="Li L."/>
        </authorList>
    </citation>
    <scope>NUCLEOTIDE SEQUENCE [LARGE SCALE GENOMIC DNA]</scope>
    <source>
        <strain evidence="2 3">CCTCC AA 208026</strain>
    </source>
</reference>
<comment type="caution">
    <text evidence="2">The sequence shown here is derived from an EMBL/GenBank/DDBJ whole genome shotgun (WGS) entry which is preliminary data.</text>
</comment>
<evidence type="ECO:0000313" key="3">
    <source>
        <dbReference type="Proteomes" id="UP000253094"/>
    </source>
</evidence>
<gene>
    <name evidence="2" type="ORF">DQ384_01720</name>
</gene>
<dbReference type="Proteomes" id="UP000253094">
    <property type="component" value="Unassembled WGS sequence"/>
</dbReference>
<proteinExistence type="predicted"/>
<evidence type="ECO:0000313" key="2">
    <source>
        <dbReference type="EMBL" id="RCG33182.1"/>
    </source>
</evidence>
<protein>
    <submittedName>
        <fullName evidence="2">Uncharacterized protein</fullName>
    </submittedName>
</protein>
<evidence type="ECO:0000256" key="1">
    <source>
        <dbReference type="SAM" id="MobiDB-lite"/>
    </source>
</evidence>
<name>A0A367FTQ7_9ACTN</name>
<dbReference type="EMBL" id="QOIL01000001">
    <property type="protein sequence ID" value="RCG33182.1"/>
    <property type="molecule type" value="Genomic_DNA"/>
</dbReference>
<feature type="region of interest" description="Disordered" evidence="1">
    <location>
        <begin position="1"/>
        <end position="45"/>
    </location>
</feature>
<organism evidence="2 3">
    <name type="scientific">Sphaerisporangium album</name>
    <dbReference type="NCBI Taxonomy" id="509200"/>
    <lineage>
        <taxon>Bacteria</taxon>
        <taxon>Bacillati</taxon>
        <taxon>Actinomycetota</taxon>
        <taxon>Actinomycetes</taxon>
        <taxon>Streptosporangiales</taxon>
        <taxon>Streptosporangiaceae</taxon>
        <taxon>Sphaerisporangium</taxon>
    </lineage>
</organism>